<sequence>MMIPIALAGLILGCSASPAVRVETVTETHTVTVLHGATNVPNFASQDFPTSAVHNPNPGVNPNQLPEPDAPPMAMMMRRDHHVHRSPAKKQTGNGGPSHSVYEIVYSPYNDNKSCKDANTVRNDLHLIKSKNIKSIRVYSTDCGSLDHVVPVARELGMTVSQGLWFGSKGVTAMDPQVDDLLAFTSKHGWDGFSSLVIGNEGVLAGFVRADDLLDKARGIKNRVRQAGFNGNVMTAEPPGVYIDNPQLCNTDVFDQVGINAHPYFNPGSSAQTSGSFIQGQISVTKQHCPNKQVYITETGYPSKGQANGANVPSKDNQRTAIYQIIDVLEGNGTFLSTFDDFWKEPGPQGIEQYFGIIDLL</sequence>
<feature type="chain" id="PRO_5001587780" evidence="9">
    <location>
        <begin position="17"/>
        <end position="361"/>
    </location>
</feature>
<name>A0A060TAI0_BLAAD</name>
<dbReference type="InterPro" id="IPR017853">
    <property type="entry name" value="GH"/>
</dbReference>
<comment type="similarity">
    <text evidence="2">Belongs to the glycosyl hydrolase 17 family.</text>
</comment>
<dbReference type="GO" id="GO:0071555">
    <property type="term" value="P:cell wall organization"/>
    <property type="evidence" value="ECO:0007669"/>
    <property type="project" value="TreeGrafter"/>
</dbReference>
<keyword evidence="7" id="KW-0326">Glycosidase</keyword>
<evidence type="ECO:0000256" key="3">
    <source>
        <dbReference type="ARBA" id="ARBA00022512"/>
    </source>
</evidence>
<dbReference type="GO" id="GO:0042973">
    <property type="term" value="F:glucan endo-1,3-beta-D-glucosidase activity"/>
    <property type="evidence" value="ECO:0007669"/>
    <property type="project" value="TreeGrafter"/>
</dbReference>
<dbReference type="InterPro" id="IPR000490">
    <property type="entry name" value="Glyco_hydro_17"/>
</dbReference>
<keyword evidence="6" id="KW-0378">Hydrolase</keyword>
<keyword evidence="4" id="KW-0964">Secreted</keyword>
<feature type="region of interest" description="Disordered" evidence="8">
    <location>
        <begin position="48"/>
        <end position="70"/>
    </location>
</feature>
<evidence type="ECO:0000256" key="6">
    <source>
        <dbReference type="ARBA" id="ARBA00022801"/>
    </source>
</evidence>
<dbReference type="EMBL" id="HG937694">
    <property type="protein sequence ID" value="CDP37983.1"/>
    <property type="molecule type" value="Genomic_DNA"/>
</dbReference>
<reference evidence="10" key="2">
    <citation type="submission" date="2014-06" db="EMBL/GenBank/DDBJ databases">
        <title>The complete genome of Blastobotrys (Arxula) adeninivorans LS3 - a yeast of biotechnological interest.</title>
        <authorList>
            <person name="Kunze G."/>
            <person name="Gaillardin C."/>
            <person name="Czernicka M."/>
            <person name="Durrens P."/>
            <person name="Martin T."/>
            <person name="Boer E."/>
            <person name="Gabaldon T."/>
            <person name="Cruz J."/>
            <person name="Talla E."/>
            <person name="Marck C."/>
            <person name="Goffeau A."/>
            <person name="Barbe V."/>
            <person name="Baret P."/>
            <person name="Baronian K."/>
            <person name="Beier S."/>
            <person name="Bleykasten C."/>
            <person name="Bode R."/>
            <person name="Casaregola S."/>
            <person name="Despons L."/>
            <person name="Fairhead C."/>
            <person name="Giersberg M."/>
            <person name="Gierski P."/>
            <person name="Hahnel U."/>
            <person name="Hartmann A."/>
            <person name="Jankowska D."/>
            <person name="Jubin C."/>
            <person name="Jung P."/>
            <person name="Lafontaine I."/>
            <person name="Leh-Louis V."/>
            <person name="Lemaire M."/>
            <person name="Marcet-Houben M."/>
            <person name="Mascher M."/>
            <person name="Morel G."/>
            <person name="Richard G.-F."/>
            <person name="Riechen J."/>
            <person name="Sacerdot C."/>
            <person name="Sarkar A."/>
            <person name="Savel G."/>
            <person name="Schacherer J."/>
            <person name="Sherman D."/>
            <person name="Straub M.-L."/>
            <person name="Stein N."/>
            <person name="Thierry A."/>
            <person name="Trautwein-Schult A."/>
            <person name="Westhof E."/>
            <person name="Worch S."/>
            <person name="Dujon B."/>
            <person name="Souciet J.-L."/>
            <person name="Wincker P."/>
            <person name="Scholz U."/>
            <person name="Neuveglise N."/>
        </authorList>
    </citation>
    <scope>NUCLEOTIDE SEQUENCE</scope>
    <source>
        <strain evidence="10">LS3</strain>
    </source>
</reference>
<accession>A0A060TAI0</accession>
<evidence type="ECO:0000256" key="1">
    <source>
        <dbReference type="ARBA" id="ARBA00004191"/>
    </source>
</evidence>
<dbReference type="InterPro" id="IPR050732">
    <property type="entry name" value="Beta-glucan_modifiers"/>
</dbReference>
<keyword evidence="3" id="KW-0134">Cell wall</keyword>
<dbReference type="GO" id="GO:0005975">
    <property type="term" value="P:carbohydrate metabolic process"/>
    <property type="evidence" value="ECO:0007669"/>
    <property type="project" value="InterPro"/>
</dbReference>
<gene>
    <name evidence="10" type="ORF">GNLVRS02_ARAD1D24156g</name>
</gene>
<dbReference type="GO" id="GO:0009986">
    <property type="term" value="C:cell surface"/>
    <property type="evidence" value="ECO:0007669"/>
    <property type="project" value="TreeGrafter"/>
</dbReference>
<evidence type="ECO:0000256" key="7">
    <source>
        <dbReference type="ARBA" id="ARBA00023295"/>
    </source>
</evidence>
<evidence type="ECO:0000256" key="5">
    <source>
        <dbReference type="ARBA" id="ARBA00022729"/>
    </source>
</evidence>
<proteinExistence type="inferred from homology"/>
<dbReference type="PANTHER" id="PTHR16631:SF24">
    <property type="entry name" value="FAMILY 17 GLUCOSIDASE SCW11-RELATED"/>
    <property type="match status" value="1"/>
</dbReference>
<dbReference type="GO" id="GO:0009277">
    <property type="term" value="C:fungal-type cell wall"/>
    <property type="evidence" value="ECO:0007669"/>
    <property type="project" value="TreeGrafter"/>
</dbReference>
<evidence type="ECO:0000256" key="2">
    <source>
        <dbReference type="ARBA" id="ARBA00008773"/>
    </source>
</evidence>
<dbReference type="Gene3D" id="3.20.20.80">
    <property type="entry name" value="Glycosidases"/>
    <property type="match status" value="1"/>
</dbReference>
<evidence type="ECO:0000256" key="8">
    <source>
        <dbReference type="SAM" id="MobiDB-lite"/>
    </source>
</evidence>
<dbReference type="GO" id="GO:0005576">
    <property type="term" value="C:extracellular region"/>
    <property type="evidence" value="ECO:0007669"/>
    <property type="project" value="TreeGrafter"/>
</dbReference>
<feature type="compositionally biased region" description="Polar residues" evidence="8">
    <location>
        <begin position="48"/>
        <end position="64"/>
    </location>
</feature>
<dbReference type="PROSITE" id="PS00587">
    <property type="entry name" value="GLYCOSYL_HYDROL_F17"/>
    <property type="match status" value="1"/>
</dbReference>
<evidence type="ECO:0000256" key="4">
    <source>
        <dbReference type="ARBA" id="ARBA00022525"/>
    </source>
</evidence>
<comment type="subcellular location">
    <subcellularLocation>
        <location evidence="1">Secreted</location>
        <location evidence="1">Cell wall</location>
    </subcellularLocation>
</comment>
<organism evidence="10">
    <name type="scientific">Blastobotrys adeninivorans</name>
    <name type="common">Yeast</name>
    <name type="synonym">Arxula adeninivorans</name>
    <dbReference type="NCBI Taxonomy" id="409370"/>
    <lineage>
        <taxon>Eukaryota</taxon>
        <taxon>Fungi</taxon>
        <taxon>Dikarya</taxon>
        <taxon>Ascomycota</taxon>
        <taxon>Saccharomycotina</taxon>
        <taxon>Dipodascomycetes</taxon>
        <taxon>Dipodascales</taxon>
        <taxon>Trichomonascaceae</taxon>
        <taxon>Blastobotrys</taxon>
    </lineage>
</organism>
<keyword evidence="5 9" id="KW-0732">Signal</keyword>
<dbReference type="PANTHER" id="PTHR16631">
    <property type="entry name" value="GLUCAN 1,3-BETA-GLUCOSIDASE"/>
    <property type="match status" value="1"/>
</dbReference>
<dbReference type="AlphaFoldDB" id="A0A060TAI0"/>
<reference evidence="10" key="1">
    <citation type="submission" date="2014-02" db="EMBL/GenBank/DDBJ databases">
        <authorList>
            <person name="Genoscope - CEA"/>
        </authorList>
    </citation>
    <scope>NUCLEOTIDE SEQUENCE</scope>
    <source>
        <strain evidence="10">LS3</strain>
    </source>
</reference>
<dbReference type="SUPFAM" id="SSF51445">
    <property type="entry name" value="(Trans)glycosidases"/>
    <property type="match status" value="1"/>
</dbReference>
<feature type="signal peptide" evidence="9">
    <location>
        <begin position="1"/>
        <end position="16"/>
    </location>
</feature>
<dbReference type="PhylomeDB" id="A0A060TAI0"/>
<evidence type="ECO:0000256" key="9">
    <source>
        <dbReference type="SAM" id="SignalP"/>
    </source>
</evidence>
<protein>
    <submittedName>
        <fullName evidence="10">ARAD1D24156p</fullName>
    </submittedName>
</protein>
<evidence type="ECO:0000313" key="10">
    <source>
        <dbReference type="EMBL" id="CDP37983.1"/>
    </source>
</evidence>